<dbReference type="PANTHER" id="PTHR43777:SF1">
    <property type="entry name" value="MOLYBDENUM COFACTOR CYTIDYLYLTRANSFERASE"/>
    <property type="match status" value="1"/>
</dbReference>
<feature type="domain" description="MobA-like NTP transferase" evidence="2">
    <location>
        <begin position="9"/>
        <end position="162"/>
    </location>
</feature>
<keyword evidence="1" id="KW-0460">Magnesium</keyword>
<keyword evidence="3" id="KW-0808">Transferase</keyword>
<dbReference type="CDD" id="cd04182">
    <property type="entry name" value="GT_2_like_f"/>
    <property type="match status" value="1"/>
</dbReference>
<dbReference type="AlphaFoldDB" id="A0A4Y5YYA4"/>
<evidence type="ECO:0000313" key="3">
    <source>
        <dbReference type="EMBL" id="QDE37764.1"/>
    </source>
</evidence>
<dbReference type="InterPro" id="IPR025877">
    <property type="entry name" value="MobA-like_NTP_Trfase"/>
</dbReference>
<dbReference type="OrthoDB" id="285216at2"/>
<dbReference type="Gene3D" id="3.90.550.10">
    <property type="entry name" value="Spore Coat Polysaccharide Biosynthesis Protein SpsA, Chain A"/>
    <property type="match status" value="1"/>
</dbReference>
<dbReference type="InterPro" id="IPR029044">
    <property type="entry name" value="Nucleotide-diphossugar_trans"/>
</dbReference>
<proteinExistence type="predicted"/>
<dbReference type="GO" id="GO:0016779">
    <property type="term" value="F:nucleotidyltransferase activity"/>
    <property type="evidence" value="ECO:0007669"/>
    <property type="project" value="UniProtKB-ARBA"/>
</dbReference>
<evidence type="ECO:0000259" key="2">
    <source>
        <dbReference type="Pfam" id="PF12804"/>
    </source>
</evidence>
<dbReference type="SUPFAM" id="SSF53448">
    <property type="entry name" value="Nucleotide-diphospho-sugar transferases"/>
    <property type="match status" value="1"/>
</dbReference>
<gene>
    <name evidence="3" type="ORF">FIV34_00405</name>
</gene>
<evidence type="ECO:0000256" key="1">
    <source>
        <dbReference type="ARBA" id="ARBA00022842"/>
    </source>
</evidence>
<sequence length="195" mass="20669">MRARGEHDAVVLAAGGSTRLGRPKQLLTIGGETLLQRTIRMAKATCPTRLLVVLGAHAEQLAPLVTGTTILFNPTWEEGMSASLRRAATALAGRPYPVLVTVVDQPCLTQEHLEKLFVCYDGSCDVVSAYDDALGPPALLRPETMATACSLQGDAGFRRLWAGSHPAAVRRDALARDIDTPEDVAEAIAAGLLDG</sequence>
<dbReference type="PANTHER" id="PTHR43777">
    <property type="entry name" value="MOLYBDENUM COFACTOR CYTIDYLYLTRANSFERASE"/>
    <property type="match status" value="1"/>
</dbReference>
<keyword evidence="4" id="KW-1185">Reference proteome</keyword>
<evidence type="ECO:0000313" key="4">
    <source>
        <dbReference type="Proteomes" id="UP000316093"/>
    </source>
</evidence>
<reference evidence="3 4" key="1">
    <citation type="submission" date="2019-06" db="EMBL/GenBank/DDBJ databases">
        <title>A complete genome sequence for Luteibacter pinisoli MAH-14.</title>
        <authorList>
            <person name="Baltrus D.A."/>
        </authorList>
    </citation>
    <scope>NUCLEOTIDE SEQUENCE [LARGE SCALE GENOMIC DNA]</scope>
    <source>
        <strain evidence="3 4">MAH-14</strain>
    </source>
</reference>
<accession>A0A4Y5YYA4</accession>
<dbReference type="KEGG" id="lpy:FIV34_00405"/>
<dbReference type="Proteomes" id="UP000316093">
    <property type="component" value="Chromosome"/>
</dbReference>
<protein>
    <submittedName>
        <fullName evidence="3">Nucleotidyltransferase family protein</fullName>
    </submittedName>
</protein>
<dbReference type="RefSeq" id="WP_139978559.1">
    <property type="nucleotide sequence ID" value="NZ_CP041046.1"/>
</dbReference>
<dbReference type="EMBL" id="CP041046">
    <property type="protein sequence ID" value="QDE37764.1"/>
    <property type="molecule type" value="Genomic_DNA"/>
</dbReference>
<name>A0A4Y5YYA4_9GAMM</name>
<dbReference type="Pfam" id="PF12804">
    <property type="entry name" value="NTP_transf_3"/>
    <property type="match status" value="1"/>
</dbReference>
<organism evidence="3 4">
    <name type="scientific">Luteibacter pinisoli</name>
    <dbReference type="NCBI Taxonomy" id="2589080"/>
    <lineage>
        <taxon>Bacteria</taxon>
        <taxon>Pseudomonadati</taxon>
        <taxon>Pseudomonadota</taxon>
        <taxon>Gammaproteobacteria</taxon>
        <taxon>Lysobacterales</taxon>
        <taxon>Rhodanobacteraceae</taxon>
        <taxon>Luteibacter</taxon>
    </lineage>
</organism>